<name>A0A550C665_9AGAR</name>
<dbReference type="EMBL" id="VDMD01000023">
    <property type="protein sequence ID" value="TRM60280.1"/>
    <property type="molecule type" value="Genomic_DNA"/>
</dbReference>
<comment type="caution">
    <text evidence="2">The sequence shown here is derived from an EMBL/GenBank/DDBJ whole genome shotgun (WGS) entry which is preliminary data.</text>
</comment>
<keyword evidence="1" id="KW-0732">Signal</keyword>
<evidence type="ECO:0000256" key="1">
    <source>
        <dbReference type="SAM" id="SignalP"/>
    </source>
</evidence>
<evidence type="ECO:0000313" key="2">
    <source>
        <dbReference type="EMBL" id="TRM60280.1"/>
    </source>
</evidence>
<reference evidence="2 3" key="1">
    <citation type="journal article" date="2019" name="New Phytol.">
        <title>Comparative genomics reveals unique wood-decay strategies and fruiting body development in the Schizophyllaceae.</title>
        <authorList>
            <person name="Almasi E."/>
            <person name="Sahu N."/>
            <person name="Krizsan K."/>
            <person name="Balint B."/>
            <person name="Kovacs G.M."/>
            <person name="Kiss B."/>
            <person name="Cseklye J."/>
            <person name="Drula E."/>
            <person name="Henrissat B."/>
            <person name="Nagy I."/>
            <person name="Chovatia M."/>
            <person name="Adam C."/>
            <person name="LaButti K."/>
            <person name="Lipzen A."/>
            <person name="Riley R."/>
            <person name="Grigoriev I.V."/>
            <person name="Nagy L.G."/>
        </authorList>
    </citation>
    <scope>NUCLEOTIDE SEQUENCE [LARGE SCALE GENOMIC DNA]</scope>
    <source>
        <strain evidence="2 3">NL-1724</strain>
    </source>
</reference>
<organism evidence="2 3">
    <name type="scientific">Schizophyllum amplum</name>
    <dbReference type="NCBI Taxonomy" id="97359"/>
    <lineage>
        <taxon>Eukaryota</taxon>
        <taxon>Fungi</taxon>
        <taxon>Dikarya</taxon>
        <taxon>Basidiomycota</taxon>
        <taxon>Agaricomycotina</taxon>
        <taxon>Agaricomycetes</taxon>
        <taxon>Agaricomycetidae</taxon>
        <taxon>Agaricales</taxon>
        <taxon>Schizophyllaceae</taxon>
        <taxon>Schizophyllum</taxon>
    </lineage>
</organism>
<feature type="chain" id="PRO_5021914099" evidence="1">
    <location>
        <begin position="18"/>
        <end position="88"/>
    </location>
</feature>
<dbReference type="AlphaFoldDB" id="A0A550C665"/>
<evidence type="ECO:0000313" key="3">
    <source>
        <dbReference type="Proteomes" id="UP000320762"/>
    </source>
</evidence>
<dbReference type="Proteomes" id="UP000320762">
    <property type="component" value="Unassembled WGS sequence"/>
</dbReference>
<feature type="signal peptide" evidence="1">
    <location>
        <begin position="1"/>
        <end position="17"/>
    </location>
</feature>
<protein>
    <submittedName>
        <fullName evidence="2">Uncharacterized protein</fullName>
    </submittedName>
</protein>
<keyword evidence="3" id="KW-1185">Reference proteome</keyword>
<proteinExistence type="predicted"/>
<sequence length="88" mass="8765">MFAKAVLVSALAATALAAPQEKRQIGSAIDSITSVAGSAITAGASDARRHLPQHPPGVRGYSDAISVGSGLIETITSEADGVHTSSPP</sequence>
<gene>
    <name evidence="2" type="ORF">BD626DRAFT_572049</name>
</gene>
<accession>A0A550C665</accession>